<accession>A0A7R7DS89</accession>
<dbReference type="InterPro" id="IPR011646">
    <property type="entry name" value="KAP_P-loop"/>
</dbReference>
<dbReference type="InterPro" id="IPR027417">
    <property type="entry name" value="P-loop_NTPase"/>
</dbReference>
<dbReference type="SUPFAM" id="SSF52540">
    <property type="entry name" value="P-loop containing nucleoside triphosphate hydrolases"/>
    <property type="match status" value="1"/>
</dbReference>
<keyword evidence="1" id="KW-0472">Membrane</keyword>
<dbReference type="InterPro" id="IPR052754">
    <property type="entry name" value="NTPase_KAP_P-loop"/>
</dbReference>
<evidence type="ECO:0000256" key="1">
    <source>
        <dbReference type="SAM" id="Phobius"/>
    </source>
</evidence>
<protein>
    <recommendedName>
        <fullName evidence="2">KAP NTPase domain-containing protein</fullName>
    </recommendedName>
</protein>
<dbReference type="Proteomes" id="UP000611640">
    <property type="component" value="Chromosome"/>
</dbReference>
<name>A0A7R7DS89_9ACTN</name>
<proteinExistence type="predicted"/>
<dbReference type="Pfam" id="PF07693">
    <property type="entry name" value="KAP_NTPase"/>
    <property type="match status" value="1"/>
</dbReference>
<sequence length="662" mass="72036">MPVKDDQPGDTPPWGAAHPLPRLATDAATIEDRLTRRRYVDAIATFLRHPDTRPPLTIGIHGSWGVGKTSLMRMVQDELDPGAATGTPIELRYGRRRRRVVTNGEVIQATKRPPASRPKHAAPDAETDGWRPTVWFNPWMYQNGDQVWAGLAHTIIGQVTDRLPRGDRERFWLRLNLSRIDAEAIRRRWYGIVARQLLPTMLWFLVLLAAAALTLLVLAWLRPAWTDALREVGRWTGIGGGIVATSSGVGRWLWSRFRPAAPTFARLLDQPSPLCGSAEDASGLPATDPGYQGRLGFLHLVQSDMHRVLDLVATPGRPLVVFVDDLDRCSPGTVAQVIEAINLFLAGEFGNCVFVLGMEPTAVAASVATAYHELSTAETGRGELGWRFLAKFVQLPLRIPEPDPETELGAYLDQLLGGDPAPPRVPPDERIQIGETVHVPTEASVSDPQSAASVTYAPAFKTLPGAEVARQKFRADVATLHAAILDRLSEGGVDHDELRAAALDAQRTVLGIDGEPAPETLAAAERVFAERYSDRDAAEPIRAALPSLGTGNPREIKRYVNLFRFYTFLAERLRLRGAAVPEPASIAKLAAFTIRWPQLVSAPATATAIALAELESAATGEDDRWCEGLTAVCPGLPTGTAGTLRAFLRTGPAIGVDGFRLR</sequence>
<reference evidence="3 4" key="1">
    <citation type="submission" date="2020-08" db="EMBL/GenBank/DDBJ databases">
        <title>Whole genome shotgun sequence of Actinocatenispora thailandica NBRC 105041.</title>
        <authorList>
            <person name="Komaki H."/>
            <person name="Tamura T."/>
        </authorList>
    </citation>
    <scope>NUCLEOTIDE SEQUENCE [LARGE SCALE GENOMIC DNA]</scope>
    <source>
        <strain evidence="3 4">NBRC 105041</strain>
    </source>
</reference>
<feature type="domain" description="KAP NTPase" evidence="2">
    <location>
        <begin position="37"/>
        <end position="564"/>
    </location>
</feature>
<evidence type="ECO:0000259" key="2">
    <source>
        <dbReference type="Pfam" id="PF07693"/>
    </source>
</evidence>
<feature type="transmembrane region" description="Helical" evidence="1">
    <location>
        <begin position="233"/>
        <end position="254"/>
    </location>
</feature>
<evidence type="ECO:0000313" key="3">
    <source>
        <dbReference type="EMBL" id="BCJ36791.1"/>
    </source>
</evidence>
<dbReference type="AlphaFoldDB" id="A0A7R7DS89"/>
<gene>
    <name evidence="3" type="ORF">Athai_42940</name>
</gene>
<keyword evidence="4" id="KW-1185">Reference proteome</keyword>
<organism evidence="3 4">
    <name type="scientific">Actinocatenispora thailandica</name>
    <dbReference type="NCBI Taxonomy" id="227318"/>
    <lineage>
        <taxon>Bacteria</taxon>
        <taxon>Bacillati</taxon>
        <taxon>Actinomycetota</taxon>
        <taxon>Actinomycetes</taxon>
        <taxon>Micromonosporales</taxon>
        <taxon>Micromonosporaceae</taxon>
        <taxon>Actinocatenispora</taxon>
    </lineage>
</organism>
<evidence type="ECO:0000313" key="4">
    <source>
        <dbReference type="Proteomes" id="UP000611640"/>
    </source>
</evidence>
<feature type="transmembrane region" description="Helical" evidence="1">
    <location>
        <begin position="197"/>
        <end position="221"/>
    </location>
</feature>
<dbReference type="PANTHER" id="PTHR22674:SF6">
    <property type="entry name" value="NTPASE KAP FAMILY P-LOOP DOMAIN-CONTAINING PROTEIN 1"/>
    <property type="match status" value="1"/>
</dbReference>
<dbReference type="KEGG" id="atl:Athai_42940"/>
<dbReference type="EMBL" id="AP023355">
    <property type="protein sequence ID" value="BCJ36791.1"/>
    <property type="molecule type" value="Genomic_DNA"/>
</dbReference>
<dbReference type="PANTHER" id="PTHR22674">
    <property type="entry name" value="NTPASE, KAP FAMILY P-LOOP DOMAIN-CONTAINING 1"/>
    <property type="match status" value="1"/>
</dbReference>
<keyword evidence="1" id="KW-1133">Transmembrane helix</keyword>
<keyword evidence="1" id="KW-0812">Transmembrane</keyword>